<organism evidence="4 5">
    <name type="scientific">Gimesia maris</name>
    <dbReference type="NCBI Taxonomy" id="122"/>
    <lineage>
        <taxon>Bacteria</taxon>
        <taxon>Pseudomonadati</taxon>
        <taxon>Planctomycetota</taxon>
        <taxon>Planctomycetia</taxon>
        <taxon>Planctomycetales</taxon>
        <taxon>Planctomycetaceae</taxon>
        <taxon>Gimesia</taxon>
    </lineage>
</organism>
<dbReference type="RefSeq" id="WP_002644246.1">
    <property type="nucleotide sequence ID" value="NZ_CP042910.1"/>
</dbReference>
<evidence type="ECO:0000313" key="4">
    <source>
        <dbReference type="EMBL" id="QEG14960.1"/>
    </source>
</evidence>
<gene>
    <name evidence="4" type="ORF">GmarT_07980</name>
</gene>
<dbReference type="GeneID" id="98645465"/>
<protein>
    <submittedName>
        <fullName evidence="4">WD domain, G-beta repeat</fullName>
    </submittedName>
</protein>
<dbReference type="Gene3D" id="2.130.10.10">
    <property type="entry name" value="YVTN repeat-like/Quinoprotein amine dehydrogenase"/>
    <property type="match status" value="2"/>
</dbReference>
<sequence>MDRCPSSLPVAVCVLMGSFLCNLIHVSYGQTSQELAPQTLLHGGLNDVIAVCFSKSGNELAAVDSEGLLAIWQIDQKKLIGKVQLSDGMGDLPCLEWDAEGSKLLIWSHKVGAFVIDPRSMKQTTIFSKSKELQGTIPYRYRSTQDLRLSPDGKSLLRVQSALIDVTDEVQASGSVPSFLEEINIETEKVLKLDAPRYIMCVAYYQNGQFLVTDWDATLFKGYLNPGSQKTQVLRKTSKGRQELYNNITMVYRGALDLSADEKYAVVSGVSGEFKYDKSGEVKNSISGVVDVFQLDPLEKIKTLPITKINFEDQRISNIFSQLNTVCISPDSSYIAAGSLSGIIQIWNRKNMQTVRVKNLKYEDTPRDIHFAPGRQPLCAFIAGHENSFYLFDLNKKRDFKLSAVQTFDWSADGKQLAVGGGEDGAVLIFHMEE</sequence>
<dbReference type="SMART" id="SM00320">
    <property type="entry name" value="WD40"/>
    <property type="match status" value="3"/>
</dbReference>
<name>A0ABX5YH18_9PLAN</name>
<dbReference type="InterPro" id="IPR015943">
    <property type="entry name" value="WD40/YVTN_repeat-like_dom_sf"/>
</dbReference>
<keyword evidence="1 3" id="KW-0853">WD repeat</keyword>
<dbReference type="InterPro" id="IPR036322">
    <property type="entry name" value="WD40_repeat_dom_sf"/>
</dbReference>
<proteinExistence type="predicted"/>
<dbReference type="PANTHER" id="PTHR19857">
    <property type="entry name" value="MITOCHONDRIAL DIVISION PROTEIN 1-RELATED"/>
    <property type="match status" value="1"/>
</dbReference>
<dbReference type="InterPro" id="IPR051179">
    <property type="entry name" value="WD_repeat_multifunction"/>
</dbReference>
<reference evidence="4 5" key="1">
    <citation type="submission" date="2019-08" db="EMBL/GenBank/DDBJ databases">
        <title>Deep-cultivation of Planctomycetes and their phenomic and genomic characterization uncovers novel biology.</title>
        <authorList>
            <person name="Wiegand S."/>
            <person name="Jogler M."/>
            <person name="Boedeker C."/>
            <person name="Pinto D."/>
            <person name="Vollmers J."/>
            <person name="Rivas-Marin E."/>
            <person name="Kohn T."/>
            <person name="Peeters S.H."/>
            <person name="Heuer A."/>
            <person name="Rast P."/>
            <person name="Oberbeckmann S."/>
            <person name="Bunk B."/>
            <person name="Jeske O."/>
            <person name="Meyerdierks A."/>
            <person name="Storesund J.E."/>
            <person name="Kallscheuer N."/>
            <person name="Luecker S."/>
            <person name="Lage O.M."/>
            <person name="Pohl T."/>
            <person name="Merkel B.J."/>
            <person name="Hornburger P."/>
            <person name="Mueller R.-W."/>
            <person name="Bruemmer F."/>
            <person name="Labrenz M."/>
            <person name="Spormann A.M."/>
            <person name="Op den Camp H."/>
            <person name="Overmann J."/>
            <person name="Amann R."/>
            <person name="Jetten M.S.M."/>
            <person name="Mascher T."/>
            <person name="Medema M.H."/>
            <person name="Devos D.P."/>
            <person name="Kaster A.-K."/>
            <person name="Ovreas L."/>
            <person name="Rohde M."/>
            <person name="Galperin M.Y."/>
            <person name="Jogler C."/>
        </authorList>
    </citation>
    <scope>NUCLEOTIDE SEQUENCE [LARGE SCALE GENOMIC DNA]</scope>
    <source>
        <strain evidence="4 5">DSM 8797</strain>
    </source>
</reference>
<dbReference type="InterPro" id="IPR001680">
    <property type="entry name" value="WD40_rpt"/>
</dbReference>
<keyword evidence="2" id="KW-0677">Repeat</keyword>
<feature type="repeat" description="WD" evidence="3">
    <location>
        <begin position="316"/>
        <end position="357"/>
    </location>
</feature>
<accession>A0ABX5YH18</accession>
<dbReference type="Proteomes" id="UP000322887">
    <property type="component" value="Chromosome"/>
</dbReference>
<evidence type="ECO:0000256" key="3">
    <source>
        <dbReference type="PROSITE-ProRule" id="PRU00221"/>
    </source>
</evidence>
<evidence type="ECO:0000256" key="1">
    <source>
        <dbReference type="ARBA" id="ARBA00022574"/>
    </source>
</evidence>
<dbReference type="Pfam" id="PF00400">
    <property type="entry name" value="WD40"/>
    <property type="match status" value="1"/>
</dbReference>
<dbReference type="PANTHER" id="PTHR19857:SF8">
    <property type="entry name" value="ANGIO-ASSOCIATED MIGRATORY CELL PROTEIN"/>
    <property type="match status" value="1"/>
</dbReference>
<dbReference type="EMBL" id="CP042910">
    <property type="protein sequence ID" value="QEG14960.1"/>
    <property type="molecule type" value="Genomic_DNA"/>
</dbReference>
<keyword evidence="5" id="KW-1185">Reference proteome</keyword>
<evidence type="ECO:0000256" key="2">
    <source>
        <dbReference type="ARBA" id="ARBA00022737"/>
    </source>
</evidence>
<dbReference type="PROSITE" id="PS50082">
    <property type="entry name" value="WD_REPEATS_2"/>
    <property type="match status" value="1"/>
</dbReference>
<dbReference type="SUPFAM" id="SSF50978">
    <property type="entry name" value="WD40 repeat-like"/>
    <property type="match status" value="1"/>
</dbReference>
<evidence type="ECO:0000313" key="5">
    <source>
        <dbReference type="Proteomes" id="UP000322887"/>
    </source>
</evidence>